<dbReference type="Pfam" id="PF01602">
    <property type="entry name" value="Adaptin_N"/>
    <property type="match status" value="1"/>
</dbReference>
<dbReference type="InterPro" id="IPR002553">
    <property type="entry name" value="Clathrin/coatomer_adapt-like_N"/>
</dbReference>
<dbReference type="STRING" id="1076872.G8ZYG1"/>
<evidence type="ECO:0000313" key="9">
    <source>
        <dbReference type="Proteomes" id="UP000005627"/>
    </source>
</evidence>
<dbReference type="GO" id="GO:0006623">
    <property type="term" value="P:protein targeting to vacuole"/>
    <property type="evidence" value="ECO:0007669"/>
    <property type="project" value="EnsemblFungi"/>
</dbReference>
<dbReference type="SUPFAM" id="SSF48371">
    <property type="entry name" value="ARM repeat"/>
    <property type="match status" value="1"/>
</dbReference>
<dbReference type="OrthoDB" id="10254310at2759"/>
<dbReference type="GO" id="GO:0006896">
    <property type="term" value="P:Golgi to vacuole transport"/>
    <property type="evidence" value="ECO:0007669"/>
    <property type="project" value="EnsemblFungi"/>
</dbReference>
<feature type="domain" description="Clathrin/coatomer adaptor adaptin-like N-terminal" evidence="7">
    <location>
        <begin position="44"/>
        <end position="608"/>
    </location>
</feature>
<dbReference type="AlphaFoldDB" id="G8ZYG1"/>
<organism evidence="8 9">
    <name type="scientific">Torulaspora delbrueckii</name>
    <name type="common">Yeast</name>
    <name type="synonym">Candida colliculosa</name>
    <dbReference type="NCBI Taxonomy" id="4950"/>
    <lineage>
        <taxon>Eukaryota</taxon>
        <taxon>Fungi</taxon>
        <taxon>Dikarya</taxon>
        <taxon>Ascomycota</taxon>
        <taxon>Saccharomycotina</taxon>
        <taxon>Saccharomycetes</taxon>
        <taxon>Saccharomycetales</taxon>
        <taxon>Saccharomycetaceae</taxon>
        <taxon>Torulaspora</taxon>
    </lineage>
</organism>
<evidence type="ECO:0000256" key="2">
    <source>
        <dbReference type="ARBA" id="ARBA00006613"/>
    </source>
</evidence>
<dbReference type="InParanoid" id="G8ZYG1"/>
<feature type="region of interest" description="Disordered" evidence="6">
    <location>
        <begin position="741"/>
        <end position="797"/>
    </location>
</feature>
<protein>
    <recommendedName>
        <fullName evidence="7">Clathrin/coatomer adaptor adaptin-like N-terminal domain-containing protein</fullName>
    </recommendedName>
</protein>
<dbReference type="InterPro" id="IPR016024">
    <property type="entry name" value="ARM-type_fold"/>
</dbReference>
<feature type="compositionally biased region" description="Acidic residues" evidence="6">
    <location>
        <begin position="759"/>
        <end position="782"/>
    </location>
</feature>
<dbReference type="FunCoup" id="G8ZYG1">
    <property type="interactions" value="486"/>
</dbReference>
<feature type="compositionally biased region" description="Low complexity" evidence="6">
    <location>
        <begin position="783"/>
        <end position="797"/>
    </location>
</feature>
<comment type="subcellular location">
    <subcellularLocation>
        <location evidence="1">Endomembrane system</location>
    </subcellularLocation>
</comment>
<accession>G8ZYG1</accession>
<dbReference type="Proteomes" id="UP000005627">
    <property type="component" value="Chromosome 7"/>
</dbReference>
<evidence type="ECO:0000256" key="4">
    <source>
        <dbReference type="ARBA" id="ARBA00022927"/>
    </source>
</evidence>
<dbReference type="KEGG" id="tdl:TDEL_0G00690"/>
<evidence type="ECO:0000256" key="6">
    <source>
        <dbReference type="SAM" id="MobiDB-lite"/>
    </source>
</evidence>
<name>G8ZYG1_TORDE</name>
<dbReference type="InterPro" id="IPR026739">
    <property type="entry name" value="AP_beta"/>
</dbReference>
<evidence type="ECO:0000256" key="3">
    <source>
        <dbReference type="ARBA" id="ARBA00022448"/>
    </source>
</evidence>
<proteinExistence type="inferred from homology"/>
<keyword evidence="5" id="KW-0472">Membrane</keyword>
<dbReference type="GeneID" id="11504494"/>
<sequence>MVDSISRITSALESARVITLEAAAVASSKLSESSYTHYSQGIAPEQLRDLLSSRNPREVKDGLRRLIAVIASGDNSIDAESYFADVVKNIIFNDAKVKMLVCIYLQRFAERDTNLALLSINSLQKTLSDGNPDTRSLSIKALSDIKVPSLYPIVLHTLKKAVSDPSATVRNEVSYAVLKLFIAQNEDIEDELIVLLKDLLSDADPQVISSAVLVLKECFPEKLELLSGHFRYFCNVLHELDSWSQVALIPLMINYTKKFIPRPTVVDTSSQESITLPDRYNEIKFPVYDVMNHPDLDLFFRSLEKLVYSSNAAVIVASSNAFLQLATPVQFKKSRFPQALMRVVSFSANRGIQISVLQTVLLLSSVDSTLFSPYIKKFFVLPSDCPTVGSLKMKILSFLINESNVKMIVKELKYIISASGMPALVIAATNSLAECAKLSPGWEAHIIKDLVSHMEVDKLPSSVLGSYVDVIRALVQRSPQRHLSSIMKLAEVLETRKSLDDKAKAGIVWLFGEIAGFEYKICPDVLRKLVPGFAYEGPETRRQILLLSAKLLSYDIDNSKVEGSDEQYDFDNSRIAQIYKYVLYLAEFDEEFDIRDRARTISSLFESGKHEIASLLFQAPKPTPRVALALNDLNEEEIDEGQCDFSTFRLDSSVLAHHKMIPWNSKEEETSEYVEIPATLKDYSRYKKSFSSEAPNRAGSRSFASSLEPATPSSNISSTGVTSRQGKKYRLQTLDEFFSDIPTTSNASRKKKIVLQEESTSEEDDSDEAEPSDEYQEDDSDETSTSSLSSSSATDLV</sequence>
<evidence type="ECO:0000259" key="7">
    <source>
        <dbReference type="Pfam" id="PF01602"/>
    </source>
</evidence>
<keyword evidence="3" id="KW-0813">Transport</keyword>
<dbReference type="RefSeq" id="XP_003682647.1">
    <property type="nucleotide sequence ID" value="XM_003682599.1"/>
</dbReference>
<comment type="similarity">
    <text evidence="2">Belongs to the adaptor complexes large subunit family.</text>
</comment>
<dbReference type="EMBL" id="HE616748">
    <property type="protein sequence ID" value="CCE93436.1"/>
    <property type="molecule type" value="Genomic_DNA"/>
</dbReference>
<keyword evidence="4" id="KW-0653">Protein transport</keyword>
<evidence type="ECO:0000313" key="8">
    <source>
        <dbReference type="EMBL" id="CCE93436.1"/>
    </source>
</evidence>
<evidence type="ECO:0000256" key="1">
    <source>
        <dbReference type="ARBA" id="ARBA00004308"/>
    </source>
</evidence>
<gene>
    <name evidence="8" type="primary">TDEL0G00690</name>
    <name evidence="8" type="ORF">TDEL_0G00690</name>
</gene>
<feature type="compositionally biased region" description="Polar residues" evidence="6">
    <location>
        <begin position="711"/>
        <end position="724"/>
    </location>
</feature>
<dbReference type="InterPro" id="IPR011989">
    <property type="entry name" value="ARM-like"/>
</dbReference>
<dbReference type="PANTHER" id="PTHR11134">
    <property type="entry name" value="ADAPTOR COMPLEX SUBUNIT BETA FAMILY MEMBER"/>
    <property type="match status" value="1"/>
</dbReference>
<dbReference type="GO" id="GO:0012505">
    <property type="term" value="C:endomembrane system"/>
    <property type="evidence" value="ECO:0007669"/>
    <property type="project" value="UniProtKB-SubCell"/>
</dbReference>
<dbReference type="HOGENOM" id="CLU_006320_3_2_1"/>
<dbReference type="GO" id="GO:0030123">
    <property type="term" value="C:AP-3 adaptor complex"/>
    <property type="evidence" value="ECO:0007669"/>
    <property type="project" value="EnsemblFungi"/>
</dbReference>
<feature type="region of interest" description="Disordered" evidence="6">
    <location>
        <begin position="691"/>
        <end position="725"/>
    </location>
</feature>
<keyword evidence="9" id="KW-1185">Reference proteome</keyword>
<dbReference type="Gene3D" id="1.25.10.10">
    <property type="entry name" value="Leucine-rich Repeat Variant"/>
    <property type="match status" value="1"/>
</dbReference>
<dbReference type="eggNOG" id="KOG1060">
    <property type="taxonomic scope" value="Eukaryota"/>
</dbReference>
<evidence type="ECO:0000256" key="5">
    <source>
        <dbReference type="ARBA" id="ARBA00023136"/>
    </source>
</evidence>
<reference evidence="8 9" key="1">
    <citation type="journal article" date="2011" name="Proc. Natl. Acad. Sci. U.S.A.">
        <title>Evolutionary erosion of yeast sex chromosomes by mating-type switching accidents.</title>
        <authorList>
            <person name="Gordon J.L."/>
            <person name="Armisen D."/>
            <person name="Proux-Wera E."/>
            <person name="Oheigeartaigh S.S."/>
            <person name="Byrne K.P."/>
            <person name="Wolfe K.H."/>
        </authorList>
    </citation>
    <scope>NUCLEOTIDE SEQUENCE [LARGE SCALE GENOMIC DNA]</scope>
    <source>
        <strain evidence="9">ATCC 10662 / CBS 1146 / NBRC 0425 / NCYC 2629 / NRRL Y-866</strain>
    </source>
</reference>